<gene>
    <name evidence="2" type="ORF">PTTW11_01570</name>
</gene>
<evidence type="ECO:0000313" key="3">
    <source>
        <dbReference type="Proteomes" id="UP000472372"/>
    </source>
</evidence>
<evidence type="ECO:0000313" key="2">
    <source>
        <dbReference type="EMBL" id="CAE7007598.1"/>
    </source>
</evidence>
<organism evidence="2 3">
    <name type="scientific">Pyrenophora teres f. teres</name>
    <dbReference type="NCBI Taxonomy" id="97479"/>
    <lineage>
        <taxon>Eukaryota</taxon>
        <taxon>Fungi</taxon>
        <taxon>Dikarya</taxon>
        <taxon>Ascomycota</taxon>
        <taxon>Pezizomycotina</taxon>
        <taxon>Dothideomycetes</taxon>
        <taxon>Pleosporomycetidae</taxon>
        <taxon>Pleosporales</taxon>
        <taxon>Pleosporineae</taxon>
        <taxon>Pleosporaceae</taxon>
        <taxon>Pyrenophora</taxon>
    </lineage>
</organism>
<dbReference type="GO" id="GO:0003676">
    <property type="term" value="F:nucleic acid binding"/>
    <property type="evidence" value="ECO:0007669"/>
    <property type="project" value="InterPro"/>
</dbReference>
<dbReference type="InterPro" id="IPR012337">
    <property type="entry name" value="RNaseH-like_sf"/>
</dbReference>
<reference evidence="2" key="1">
    <citation type="submission" date="2021-02" db="EMBL/GenBank/DDBJ databases">
        <authorList>
            <person name="Syme A R."/>
            <person name="Syme A R."/>
            <person name="Moolhuijzen P."/>
        </authorList>
    </citation>
    <scope>NUCLEOTIDE SEQUENCE</scope>
    <source>
        <strain evidence="2">W1-1</strain>
    </source>
</reference>
<name>A0A6S6VC03_9PLEO</name>
<dbReference type="InterPro" id="IPR036397">
    <property type="entry name" value="RNaseH_sf"/>
</dbReference>
<protein>
    <submittedName>
        <fullName evidence="2">RNase H domain containing protein</fullName>
    </submittedName>
</protein>
<dbReference type="Pfam" id="PF00075">
    <property type="entry name" value="RNase_H"/>
    <property type="match status" value="1"/>
</dbReference>
<feature type="domain" description="RNase H type-1" evidence="1">
    <location>
        <begin position="17"/>
        <end position="114"/>
    </location>
</feature>
<dbReference type="SUPFAM" id="SSF53098">
    <property type="entry name" value="Ribonuclease H-like"/>
    <property type="match status" value="1"/>
</dbReference>
<dbReference type="Proteomes" id="UP000472372">
    <property type="component" value="Chromosome 2"/>
</dbReference>
<dbReference type="EMBL" id="HG992978">
    <property type="protein sequence ID" value="CAE7007598.1"/>
    <property type="molecule type" value="Genomic_DNA"/>
</dbReference>
<dbReference type="InterPro" id="IPR002156">
    <property type="entry name" value="RNaseH_domain"/>
</dbReference>
<dbReference type="AlphaFoldDB" id="A0A6S6VC03"/>
<dbReference type="GO" id="GO:0004523">
    <property type="term" value="F:RNA-DNA hybrid ribonuclease activity"/>
    <property type="evidence" value="ECO:0007669"/>
    <property type="project" value="InterPro"/>
</dbReference>
<evidence type="ECO:0000259" key="1">
    <source>
        <dbReference type="Pfam" id="PF00075"/>
    </source>
</evidence>
<accession>A0A6S6VC03</accession>
<proteinExistence type="predicted"/>
<dbReference type="Gene3D" id="3.30.420.10">
    <property type="entry name" value="Ribonuclease H-like superfamily/Ribonuclease H"/>
    <property type="match status" value="1"/>
</dbReference>
<sequence length="156" mass="17584">MASTEQNTTVLVKTPCELQAIAIALYDAEKQYSGMKDPHRNRVRFELFADSTHALQKIRGDRECESHDEVMICREILESLRFLLVESGRVHMFWVPAHKEVSGNERADNKAGDASTKASKIPGFPITRKVIFEPLDQGIPNPDREFGLAPLFWSAA</sequence>